<evidence type="ECO:0000256" key="7">
    <source>
        <dbReference type="ARBA" id="ARBA00023170"/>
    </source>
</evidence>
<evidence type="ECO:0000256" key="5">
    <source>
        <dbReference type="ARBA" id="ARBA00022989"/>
    </source>
</evidence>
<dbReference type="Pfam" id="PF02949">
    <property type="entry name" value="7tm_6"/>
    <property type="match status" value="1"/>
</dbReference>
<proteinExistence type="predicted"/>
<dbReference type="GO" id="GO:0004984">
    <property type="term" value="F:olfactory receptor activity"/>
    <property type="evidence" value="ECO:0007669"/>
    <property type="project" value="InterPro"/>
</dbReference>
<protein>
    <submittedName>
        <fullName evidence="9">Uncharacterized protein</fullName>
    </submittedName>
</protein>
<keyword evidence="5" id="KW-1133">Transmembrane helix</keyword>
<keyword evidence="3" id="KW-0812">Transmembrane</keyword>
<dbReference type="InterPro" id="IPR004117">
    <property type="entry name" value="7tm6_olfct_rcpt"/>
</dbReference>
<evidence type="ECO:0000256" key="6">
    <source>
        <dbReference type="ARBA" id="ARBA00023136"/>
    </source>
</evidence>
<accession>A0A195CXF5</accession>
<reference evidence="9 10" key="1">
    <citation type="submission" date="2016-03" db="EMBL/GenBank/DDBJ databases">
        <title>Cyphomyrmex costatus WGS genome.</title>
        <authorList>
            <person name="Nygaard S."/>
            <person name="Hu H."/>
            <person name="Boomsma J."/>
            <person name="Zhang G."/>
        </authorList>
    </citation>
    <scope>NUCLEOTIDE SEQUENCE [LARGE SCALE GENOMIC DNA]</scope>
    <source>
        <strain evidence="9">MS0001</strain>
        <tissue evidence="9">Whole body</tissue>
    </source>
</reference>
<keyword evidence="4" id="KW-0552">Olfaction</keyword>
<sequence length="69" mass="8183">MFYCNYMGQKVIDHSSDVFHRIYNVQWYIAPLKAQKLLLLVMQRSMRHCTIVVDCLFISSFEGFATVKF</sequence>
<evidence type="ECO:0000256" key="1">
    <source>
        <dbReference type="ARBA" id="ARBA00004141"/>
    </source>
</evidence>
<dbReference type="GO" id="GO:0005549">
    <property type="term" value="F:odorant binding"/>
    <property type="evidence" value="ECO:0007669"/>
    <property type="project" value="InterPro"/>
</dbReference>
<dbReference type="STRING" id="456900.A0A195CXF5"/>
<keyword evidence="10" id="KW-1185">Reference proteome</keyword>
<dbReference type="Proteomes" id="UP000078542">
    <property type="component" value="Unassembled WGS sequence"/>
</dbReference>
<keyword evidence="8" id="KW-0807">Transducer</keyword>
<evidence type="ECO:0000256" key="2">
    <source>
        <dbReference type="ARBA" id="ARBA00022606"/>
    </source>
</evidence>
<organism evidence="9 10">
    <name type="scientific">Cyphomyrmex costatus</name>
    <dbReference type="NCBI Taxonomy" id="456900"/>
    <lineage>
        <taxon>Eukaryota</taxon>
        <taxon>Metazoa</taxon>
        <taxon>Ecdysozoa</taxon>
        <taxon>Arthropoda</taxon>
        <taxon>Hexapoda</taxon>
        <taxon>Insecta</taxon>
        <taxon>Pterygota</taxon>
        <taxon>Neoptera</taxon>
        <taxon>Endopterygota</taxon>
        <taxon>Hymenoptera</taxon>
        <taxon>Apocrita</taxon>
        <taxon>Aculeata</taxon>
        <taxon>Formicoidea</taxon>
        <taxon>Formicidae</taxon>
        <taxon>Myrmicinae</taxon>
        <taxon>Cyphomyrmex</taxon>
    </lineage>
</organism>
<keyword evidence="7" id="KW-0675">Receptor</keyword>
<dbReference type="EMBL" id="KQ977141">
    <property type="protein sequence ID" value="KYN05345.1"/>
    <property type="molecule type" value="Genomic_DNA"/>
</dbReference>
<evidence type="ECO:0000256" key="3">
    <source>
        <dbReference type="ARBA" id="ARBA00022692"/>
    </source>
</evidence>
<evidence type="ECO:0000256" key="8">
    <source>
        <dbReference type="ARBA" id="ARBA00023224"/>
    </source>
</evidence>
<dbReference type="AlphaFoldDB" id="A0A195CXF5"/>
<evidence type="ECO:0000313" key="10">
    <source>
        <dbReference type="Proteomes" id="UP000078542"/>
    </source>
</evidence>
<keyword evidence="2" id="KW-0716">Sensory transduction</keyword>
<keyword evidence="6" id="KW-0472">Membrane</keyword>
<name>A0A195CXF5_9HYME</name>
<dbReference type="GO" id="GO:0007165">
    <property type="term" value="P:signal transduction"/>
    <property type="evidence" value="ECO:0007669"/>
    <property type="project" value="UniProtKB-KW"/>
</dbReference>
<evidence type="ECO:0000256" key="4">
    <source>
        <dbReference type="ARBA" id="ARBA00022725"/>
    </source>
</evidence>
<evidence type="ECO:0000313" key="9">
    <source>
        <dbReference type="EMBL" id="KYN05345.1"/>
    </source>
</evidence>
<gene>
    <name evidence="9" type="ORF">ALC62_03629</name>
</gene>
<comment type="subcellular location">
    <subcellularLocation>
        <location evidence="1">Membrane</location>
        <topology evidence="1">Multi-pass membrane protein</topology>
    </subcellularLocation>
</comment>
<dbReference type="GO" id="GO:0016020">
    <property type="term" value="C:membrane"/>
    <property type="evidence" value="ECO:0007669"/>
    <property type="project" value="UniProtKB-SubCell"/>
</dbReference>